<protein>
    <submittedName>
        <fullName evidence="1">Uncharacterized protein</fullName>
    </submittedName>
</protein>
<reference evidence="2" key="1">
    <citation type="journal article" date="2024" name="Proc. Natl. Acad. Sci. U.S.A.">
        <title>Extraordinary preservation of gene collinearity over three hundred million years revealed in homosporous lycophytes.</title>
        <authorList>
            <person name="Li C."/>
            <person name="Wickell D."/>
            <person name="Kuo L.Y."/>
            <person name="Chen X."/>
            <person name="Nie B."/>
            <person name="Liao X."/>
            <person name="Peng D."/>
            <person name="Ji J."/>
            <person name="Jenkins J."/>
            <person name="Williams M."/>
            <person name="Shu S."/>
            <person name="Plott C."/>
            <person name="Barry K."/>
            <person name="Rajasekar S."/>
            <person name="Grimwood J."/>
            <person name="Han X."/>
            <person name="Sun S."/>
            <person name="Hou Z."/>
            <person name="He W."/>
            <person name="Dai G."/>
            <person name="Sun C."/>
            <person name="Schmutz J."/>
            <person name="Leebens-Mack J.H."/>
            <person name="Li F.W."/>
            <person name="Wang L."/>
        </authorList>
    </citation>
    <scope>NUCLEOTIDE SEQUENCE [LARGE SCALE GENOMIC DNA]</scope>
    <source>
        <strain evidence="2">cv. PW_Plant_1</strain>
    </source>
</reference>
<accession>A0ACC2EB48</accession>
<evidence type="ECO:0000313" key="1">
    <source>
        <dbReference type="EMBL" id="KAJ7563833.1"/>
    </source>
</evidence>
<proteinExistence type="predicted"/>
<gene>
    <name evidence="1" type="ORF">O6H91_03G127600</name>
</gene>
<organism evidence="1 2">
    <name type="scientific">Diphasiastrum complanatum</name>
    <name type="common">Issler's clubmoss</name>
    <name type="synonym">Lycopodium complanatum</name>
    <dbReference type="NCBI Taxonomy" id="34168"/>
    <lineage>
        <taxon>Eukaryota</taxon>
        <taxon>Viridiplantae</taxon>
        <taxon>Streptophyta</taxon>
        <taxon>Embryophyta</taxon>
        <taxon>Tracheophyta</taxon>
        <taxon>Lycopodiopsida</taxon>
        <taxon>Lycopodiales</taxon>
        <taxon>Lycopodiaceae</taxon>
        <taxon>Lycopodioideae</taxon>
        <taxon>Diphasiastrum</taxon>
    </lineage>
</organism>
<comment type="caution">
    <text evidence="1">The sequence shown here is derived from an EMBL/GenBank/DDBJ whole genome shotgun (WGS) entry which is preliminary data.</text>
</comment>
<evidence type="ECO:0000313" key="2">
    <source>
        <dbReference type="Proteomes" id="UP001162992"/>
    </source>
</evidence>
<name>A0ACC2EB48_DIPCM</name>
<dbReference type="Proteomes" id="UP001162992">
    <property type="component" value="Chromosome 3"/>
</dbReference>
<keyword evidence="2" id="KW-1185">Reference proteome</keyword>
<sequence length="324" mass="35022">MLPCIACSKQADQEAVSDGGTPKSITDKDGLKSLSHQLKDMVLKASVAYRQCKPGSAAIFDDDPPSFDEFITPSSSSSEIGNSKSGKREYWPGLTRSISRKDAGSSSVKSQESDRLQVKSPHARIPKSPASSAHLRIGNQQLGSEKSLVKDEVGQEWVAQVEPGVLITFVTLPNGGNELKRIRFSREIFNKWQAEVWWTANSEKVHELYNVFGKEKLPATLPNNLQGSKEVRNLNQFGIGASPANSPRVVGDLTTKPNVSTTQSSNAQNPGSDVVKNEPDAASIDNASGSGSECVTEDEPGVYITIKVLPGGSKALKRVRFRQL</sequence>
<dbReference type="EMBL" id="CM055094">
    <property type="protein sequence ID" value="KAJ7563833.1"/>
    <property type="molecule type" value="Genomic_DNA"/>
</dbReference>